<keyword evidence="1" id="KW-0547">Nucleotide-binding</keyword>
<dbReference type="InterPro" id="IPR010624">
    <property type="entry name" value="KaiC_dom"/>
</dbReference>
<dbReference type="InterPro" id="IPR027417">
    <property type="entry name" value="P-loop_NTPase"/>
</dbReference>
<dbReference type="EMBL" id="JAMQOS010000005">
    <property type="protein sequence ID" value="MDS0283403.1"/>
    <property type="molecule type" value="Genomic_DNA"/>
</dbReference>
<gene>
    <name evidence="4" type="ORF">NDI86_14835</name>
</gene>
<evidence type="ECO:0000256" key="1">
    <source>
        <dbReference type="ARBA" id="ARBA00022741"/>
    </source>
</evidence>
<accession>A0ABU2FRL0</accession>
<organism evidence="4 5">
    <name type="scientific">Haloarcula onubensis</name>
    <dbReference type="NCBI Taxonomy" id="2950539"/>
    <lineage>
        <taxon>Archaea</taxon>
        <taxon>Methanobacteriati</taxon>
        <taxon>Methanobacteriota</taxon>
        <taxon>Stenosarchaea group</taxon>
        <taxon>Halobacteria</taxon>
        <taxon>Halobacteriales</taxon>
        <taxon>Haloarculaceae</taxon>
        <taxon>Haloarcula</taxon>
    </lineage>
</organism>
<evidence type="ECO:0000259" key="3">
    <source>
        <dbReference type="PROSITE" id="PS51146"/>
    </source>
</evidence>
<dbReference type="InterPro" id="IPR014774">
    <property type="entry name" value="KaiC-like_dom"/>
</dbReference>
<sequence>MSVPTGSETLDSILDGGLPEGRTVLVTGGPGTGKSTLAMQFLAEGLSRGEDCLFISTEQTFDELNDAFADFAFDLDHENLTVTSLHATPGQTVEGGDERELTLETLDGGQMLGGDYSAPFEATYITQYLERFAPADRVVLDSVSGLSVIGDDQDVFRRTLLDFMRLLNDEFDATALFTAEESQPDLNRADVKTVAASDAVQFNTHGVLRLWRENVGGDYHRFVEVVKMRGVDHDTRVHEISFTHDGLRISPRLRTHPGEFVPSDHMSTGIPGLDRLMGGGIVKGGTLLLEHDGNASPHSILTNLLSRAHEEGYAITMVPPVELPPKRLRAIIDERIGDMEQLLANDDLFLVDFANIWENTKRNVFKPQEHDTDNPAAVFRTIDDRRGERPMFSVLNVEAQLPMLTDDELRQIRFWEEENLYRPEDTSLYLFNPATLDDELAAFYENGAWQTLETWVTDKGLQYLELQKSPSGFMGSTRLVEYIEAEPYMRIQQPPGAGSTRSADDGGP</sequence>
<protein>
    <submittedName>
        <fullName evidence="4">AAA family ATPase</fullName>
    </submittedName>
</protein>
<keyword evidence="2" id="KW-0067">ATP-binding</keyword>
<name>A0ABU2FRL0_9EURY</name>
<keyword evidence="5" id="KW-1185">Reference proteome</keyword>
<comment type="caution">
    <text evidence="4">The sequence shown here is derived from an EMBL/GenBank/DDBJ whole genome shotgun (WGS) entry which is preliminary data.</text>
</comment>
<evidence type="ECO:0000256" key="2">
    <source>
        <dbReference type="ARBA" id="ARBA00022840"/>
    </source>
</evidence>
<dbReference type="PANTHER" id="PTHR43637">
    <property type="entry name" value="UPF0273 PROTEIN TM_0370"/>
    <property type="match status" value="1"/>
</dbReference>
<evidence type="ECO:0000313" key="5">
    <source>
        <dbReference type="Proteomes" id="UP001268864"/>
    </source>
</evidence>
<dbReference type="Proteomes" id="UP001268864">
    <property type="component" value="Unassembled WGS sequence"/>
</dbReference>
<dbReference type="PROSITE" id="PS51146">
    <property type="entry name" value="KAIC"/>
    <property type="match status" value="1"/>
</dbReference>
<dbReference type="Pfam" id="PF06745">
    <property type="entry name" value="ATPase"/>
    <property type="match status" value="1"/>
</dbReference>
<feature type="domain" description="KaiC" evidence="3">
    <location>
        <begin position="1"/>
        <end position="263"/>
    </location>
</feature>
<reference evidence="4 5" key="1">
    <citation type="submission" date="2022-06" db="EMBL/GenBank/DDBJ databases">
        <title>Halomicroarcula sp. a new haloarchaeum isolate from saline soil.</title>
        <authorList>
            <person name="Strakova D."/>
            <person name="Galisteo C."/>
            <person name="Sanchez-Porro C."/>
            <person name="Ventosa A."/>
        </authorList>
    </citation>
    <scope>NUCLEOTIDE SEQUENCE [LARGE SCALE GENOMIC DNA]</scope>
    <source>
        <strain evidence="4 5">S3CR25-11</strain>
    </source>
</reference>
<evidence type="ECO:0000313" key="4">
    <source>
        <dbReference type="EMBL" id="MDS0283403.1"/>
    </source>
</evidence>
<dbReference type="SUPFAM" id="SSF52540">
    <property type="entry name" value="P-loop containing nucleoside triphosphate hydrolases"/>
    <property type="match status" value="1"/>
</dbReference>
<dbReference type="RefSeq" id="WP_310901236.1">
    <property type="nucleotide sequence ID" value="NZ_JAMQOS010000005.1"/>
</dbReference>
<dbReference type="Gene3D" id="3.40.50.300">
    <property type="entry name" value="P-loop containing nucleotide triphosphate hydrolases"/>
    <property type="match status" value="2"/>
</dbReference>
<proteinExistence type="predicted"/>